<dbReference type="CDD" id="cd03349">
    <property type="entry name" value="LbH_XAT"/>
    <property type="match status" value="1"/>
</dbReference>
<protein>
    <submittedName>
        <fullName evidence="3">CatB-related O-acetyltransferase</fullName>
    </submittedName>
</protein>
<dbReference type="Gene3D" id="2.160.10.10">
    <property type="entry name" value="Hexapeptide repeat proteins"/>
    <property type="match status" value="1"/>
</dbReference>
<accession>A0ABT6EVV0</accession>
<name>A0ABT6EVV0_9SYNE</name>
<keyword evidence="2" id="KW-0677">Repeat</keyword>
<dbReference type="PROSITE" id="PS00101">
    <property type="entry name" value="HEXAPEP_TRANSFERASES"/>
    <property type="match status" value="1"/>
</dbReference>
<evidence type="ECO:0000313" key="3">
    <source>
        <dbReference type="EMBL" id="MDG2989912.1"/>
    </source>
</evidence>
<dbReference type="InterPro" id="IPR011004">
    <property type="entry name" value="Trimer_LpxA-like_sf"/>
</dbReference>
<keyword evidence="1" id="KW-0808">Transferase</keyword>
<keyword evidence="4" id="KW-1185">Reference proteome</keyword>
<dbReference type="Pfam" id="PF00132">
    <property type="entry name" value="Hexapep"/>
    <property type="match status" value="1"/>
</dbReference>
<sequence length="211" mass="23928">MNSYPNPDQIHPLPEFPQVCFIKNVIKNPQIIVGDYTYYDDPLDSVNFERNVLYHYPFSRDRLIIGKFCAIAQGVTFMMNDANHCMDGFSTYPFEIFGQDWQRLQAQRPAPKHKGDTVIGHDVWLGYQSLILPGIQIGSGAIIGAKAVVSRDVPAYAIVAGNPARVVRYRFGAEVIQELLDLAWWDWPREKISRNLELIVGGDIDRLKGCT</sequence>
<dbReference type="EMBL" id="JAKKUT010000002">
    <property type="protein sequence ID" value="MDG2989912.1"/>
    <property type="molecule type" value="Genomic_DNA"/>
</dbReference>
<dbReference type="RefSeq" id="WP_277865837.1">
    <property type="nucleotide sequence ID" value="NZ_JAKKUT010000002.1"/>
</dbReference>
<organism evidence="3 4">
    <name type="scientific">Candidatus Synechococcus calcipolaris G9</name>
    <dbReference type="NCBI Taxonomy" id="1497997"/>
    <lineage>
        <taxon>Bacteria</taxon>
        <taxon>Bacillati</taxon>
        <taxon>Cyanobacteriota</taxon>
        <taxon>Cyanophyceae</taxon>
        <taxon>Synechococcales</taxon>
        <taxon>Synechococcaceae</taxon>
        <taxon>Synechococcus</taxon>
    </lineage>
</organism>
<evidence type="ECO:0000313" key="4">
    <source>
        <dbReference type="Proteomes" id="UP001154265"/>
    </source>
</evidence>
<evidence type="ECO:0000256" key="2">
    <source>
        <dbReference type="ARBA" id="ARBA00022737"/>
    </source>
</evidence>
<comment type="caution">
    <text evidence="3">The sequence shown here is derived from an EMBL/GenBank/DDBJ whole genome shotgun (WGS) entry which is preliminary data.</text>
</comment>
<dbReference type="InterPro" id="IPR018357">
    <property type="entry name" value="Hexapep_transf_CS"/>
</dbReference>
<dbReference type="PANTHER" id="PTHR43300">
    <property type="entry name" value="ACETYLTRANSFERASE"/>
    <property type="match status" value="1"/>
</dbReference>
<dbReference type="Proteomes" id="UP001154265">
    <property type="component" value="Unassembled WGS sequence"/>
</dbReference>
<dbReference type="PANTHER" id="PTHR43300:SF11">
    <property type="entry name" value="ACETYLTRANSFERASE RV3034C-RELATED"/>
    <property type="match status" value="1"/>
</dbReference>
<reference evidence="3" key="2">
    <citation type="submission" date="2022-01" db="EMBL/GenBank/DDBJ databases">
        <authorList>
            <person name="Zivanovic Y."/>
            <person name="Moreira D."/>
            <person name="Lopez-Garcia P."/>
        </authorList>
    </citation>
    <scope>NUCLEOTIDE SEQUENCE</scope>
    <source>
        <strain evidence="3">G9</strain>
    </source>
</reference>
<reference evidence="3" key="1">
    <citation type="journal article" date="2022" name="Genome Biol. Evol.">
        <title>A New Gene Family Diagnostic for Intracellular Biomineralization of Amorphous Ca Carbonates by Cyanobacteria.</title>
        <authorList>
            <person name="Benzerara K."/>
            <person name="Duprat E."/>
            <person name="Bitard-Feildel T."/>
            <person name="Caumes G."/>
            <person name="Cassier-Chauvat C."/>
            <person name="Chauvat F."/>
            <person name="Dezi M."/>
            <person name="Diop S.I."/>
            <person name="Gaschignard G."/>
            <person name="Gorgen S."/>
            <person name="Gugger M."/>
            <person name="Lopez-Garcia P."/>
            <person name="Millet M."/>
            <person name="Skouri-Panet F."/>
            <person name="Moreira D."/>
            <person name="Callebaut I."/>
        </authorList>
    </citation>
    <scope>NUCLEOTIDE SEQUENCE</scope>
    <source>
        <strain evidence="3">G9</strain>
    </source>
</reference>
<gene>
    <name evidence="3" type="ORF">L3556_03035</name>
</gene>
<dbReference type="InterPro" id="IPR050179">
    <property type="entry name" value="Trans_hexapeptide_repeat"/>
</dbReference>
<proteinExistence type="predicted"/>
<evidence type="ECO:0000256" key="1">
    <source>
        <dbReference type="ARBA" id="ARBA00022679"/>
    </source>
</evidence>
<dbReference type="SUPFAM" id="SSF51161">
    <property type="entry name" value="Trimeric LpxA-like enzymes"/>
    <property type="match status" value="1"/>
</dbReference>
<dbReference type="InterPro" id="IPR001451">
    <property type="entry name" value="Hexapep"/>
</dbReference>